<dbReference type="OrthoDB" id="20381at2759"/>
<dbReference type="GeneID" id="25263353"/>
<dbReference type="HOGENOM" id="CLU_085806_0_0_1"/>
<dbReference type="InterPro" id="IPR023194">
    <property type="entry name" value="eIF3-like_dom_sf"/>
</dbReference>
<dbReference type="OMA" id="KNIANTW"/>
<dbReference type="Gene3D" id="1.10.246.60">
    <property type="entry name" value="Eukaryotic translation initiation factor 3 like domains"/>
    <property type="match status" value="1"/>
</dbReference>
<dbReference type="GO" id="GO:0003743">
    <property type="term" value="F:translation initiation factor activity"/>
    <property type="evidence" value="ECO:0007669"/>
    <property type="project" value="UniProtKB-KW"/>
</dbReference>
<evidence type="ECO:0000313" key="7">
    <source>
        <dbReference type="Proteomes" id="UP000027361"/>
    </source>
</evidence>
<dbReference type="Proteomes" id="UP000027361">
    <property type="component" value="Unassembled WGS sequence"/>
</dbReference>
<comment type="caution">
    <text evidence="6">The sequence shown here is derived from an EMBL/GenBank/DDBJ whole genome shotgun (WGS) entry which is preliminary data.</text>
</comment>
<feature type="compositionally biased region" description="Acidic residues" evidence="5">
    <location>
        <begin position="1"/>
        <end position="10"/>
    </location>
</feature>
<dbReference type="AlphaFoldDB" id="A0A066VN16"/>
<dbReference type="InParanoid" id="A0A066VN16"/>
<dbReference type="GO" id="GO:0005852">
    <property type="term" value="C:eukaryotic translation initiation factor 3 complex"/>
    <property type="evidence" value="ECO:0007669"/>
    <property type="project" value="InterPro"/>
</dbReference>
<keyword evidence="1" id="KW-0963">Cytoplasm</keyword>
<feature type="compositionally biased region" description="Acidic residues" evidence="5">
    <location>
        <begin position="31"/>
        <end position="46"/>
    </location>
</feature>
<reference evidence="6 7" key="1">
    <citation type="submission" date="2014-05" db="EMBL/GenBank/DDBJ databases">
        <title>Draft genome sequence of a rare smut relative, Tilletiaria anomala UBC 951.</title>
        <authorList>
            <consortium name="DOE Joint Genome Institute"/>
            <person name="Toome M."/>
            <person name="Kuo A."/>
            <person name="Henrissat B."/>
            <person name="Lipzen A."/>
            <person name="Tritt A."/>
            <person name="Yoshinaga Y."/>
            <person name="Zane M."/>
            <person name="Barry K."/>
            <person name="Grigoriev I.V."/>
            <person name="Spatafora J.W."/>
            <person name="Aimea M.C."/>
        </authorList>
    </citation>
    <scope>NUCLEOTIDE SEQUENCE [LARGE SCALE GENOMIC DNA]</scope>
    <source>
        <strain evidence="6 7">UBC 951</strain>
    </source>
</reference>
<keyword evidence="7" id="KW-1185">Reference proteome</keyword>
<feature type="compositionally biased region" description="Basic and acidic residues" evidence="5">
    <location>
        <begin position="65"/>
        <end position="79"/>
    </location>
</feature>
<feature type="compositionally biased region" description="Basic and acidic residues" evidence="5">
    <location>
        <begin position="196"/>
        <end position="209"/>
    </location>
</feature>
<dbReference type="PANTHER" id="PTHR21681:SF0">
    <property type="entry name" value="EUKARYOTIC TRANSLATION INITIATION FACTOR 3 SUBUNIT J"/>
    <property type="match status" value="1"/>
</dbReference>
<evidence type="ECO:0000256" key="5">
    <source>
        <dbReference type="SAM" id="MobiDB-lite"/>
    </source>
</evidence>
<keyword evidence="3" id="KW-0648">Protein biosynthesis</keyword>
<accession>A0A066VN16</accession>
<dbReference type="RefSeq" id="XP_013241306.1">
    <property type="nucleotide sequence ID" value="XM_013385852.1"/>
</dbReference>
<evidence type="ECO:0000256" key="2">
    <source>
        <dbReference type="ARBA" id="ARBA00022540"/>
    </source>
</evidence>
<feature type="region of interest" description="Disordered" evidence="5">
    <location>
        <begin position="1"/>
        <end position="112"/>
    </location>
</feature>
<name>A0A066VN16_TILAU</name>
<feature type="region of interest" description="Disordered" evidence="5">
    <location>
        <begin position="196"/>
        <end position="232"/>
    </location>
</feature>
<organism evidence="6 7">
    <name type="scientific">Tilletiaria anomala (strain ATCC 24038 / CBS 436.72 / UBC 951)</name>
    <dbReference type="NCBI Taxonomy" id="1037660"/>
    <lineage>
        <taxon>Eukaryota</taxon>
        <taxon>Fungi</taxon>
        <taxon>Dikarya</taxon>
        <taxon>Basidiomycota</taxon>
        <taxon>Ustilaginomycotina</taxon>
        <taxon>Exobasidiomycetes</taxon>
        <taxon>Georgefischeriales</taxon>
        <taxon>Tilletiariaceae</taxon>
        <taxon>Tilletiaria</taxon>
    </lineage>
</organism>
<evidence type="ECO:0000313" key="6">
    <source>
        <dbReference type="EMBL" id="KDN40169.1"/>
    </source>
</evidence>
<dbReference type="STRING" id="1037660.A0A066VN16"/>
<evidence type="ECO:0000256" key="3">
    <source>
        <dbReference type="ARBA" id="ARBA00022917"/>
    </source>
</evidence>
<dbReference type="InterPro" id="IPR013906">
    <property type="entry name" value="eIF3j"/>
</dbReference>
<protein>
    <recommendedName>
        <fullName evidence="4">Eukaryotic translation initiation factor 3 30 kDa subunit</fullName>
    </recommendedName>
</protein>
<proteinExistence type="predicted"/>
<dbReference type="EMBL" id="JMSN01000094">
    <property type="protein sequence ID" value="KDN40169.1"/>
    <property type="molecule type" value="Genomic_DNA"/>
</dbReference>
<feature type="compositionally biased region" description="Basic and acidic residues" evidence="5">
    <location>
        <begin position="95"/>
        <end position="110"/>
    </location>
</feature>
<sequence length="247" mass="27736">MSDWDASSDEETSKKVTAPSAVTMGRRRFDDEEDEVKDDWEEEDEKPQEPAPLAPAKKKGTLKQKLAEKEAAEKRRQELGLESDDENQEDEEDPAEKRRLEREAQLKADMDNAANLLGQNRISSSDDPTLNKLLNAKPVSKEDWDSFSTQLFEQLIKPQTSRTGFDKHFAPHLITLLSAGMRDTDMRLASAKLKDLAEKKAKAEKEAKKAGGQVKKPKPKNNSTASAKDKIDTANYADAVEEDLDFM</sequence>
<dbReference type="PANTHER" id="PTHR21681">
    <property type="entry name" value="EUKARYOTIC TRANSLATION INITIATION FACTOR 3 SUBUNIT J"/>
    <property type="match status" value="1"/>
</dbReference>
<feature type="compositionally biased region" description="Acidic residues" evidence="5">
    <location>
        <begin position="81"/>
        <end position="94"/>
    </location>
</feature>
<gene>
    <name evidence="6" type="ORF">K437DRAFT_250238</name>
</gene>
<dbReference type="Pfam" id="PF08597">
    <property type="entry name" value="eIF3_subunit"/>
    <property type="match status" value="1"/>
</dbReference>
<evidence type="ECO:0000256" key="1">
    <source>
        <dbReference type="ARBA" id="ARBA00022490"/>
    </source>
</evidence>
<keyword evidence="2 6" id="KW-0396">Initiation factor</keyword>
<evidence type="ECO:0000256" key="4">
    <source>
        <dbReference type="ARBA" id="ARBA00029904"/>
    </source>
</evidence>